<reference evidence="3" key="1">
    <citation type="submission" date="2022-07" db="EMBL/GenBank/DDBJ databases">
        <title>Fungi with potential for degradation of polypropylene.</title>
        <authorList>
            <person name="Gostincar C."/>
        </authorList>
    </citation>
    <scope>NUCLEOTIDE SEQUENCE</scope>
    <source>
        <strain evidence="3">EXF-13308</strain>
    </source>
</reference>
<dbReference type="Proteomes" id="UP001174694">
    <property type="component" value="Unassembled WGS sequence"/>
</dbReference>
<proteinExistence type="predicted"/>
<dbReference type="AlphaFoldDB" id="A0AA38RXZ8"/>
<feature type="transmembrane region" description="Helical" evidence="2">
    <location>
        <begin position="118"/>
        <end position="143"/>
    </location>
</feature>
<organism evidence="3 4">
    <name type="scientific">Pleurostoma richardsiae</name>
    <dbReference type="NCBI Taxonomy" id="41990"/>
    <lineage>
        <taxon>Eukaryota</taxon>
        <taxon>Fungi</taxon>
        <taxon>Dikarya</taxon>
        <taxon>Ascomycota</taxon>
        <taxon>Pezizomycotina</taxon>
        <taxon>Sordariomycetes</taxon>
        <taxon>Sordariomycetidae</taxon>
        <taxon>Calosphaeriales</taxon>
        <taxon>Pleurostomataceae</taxon>
        <taxon>Pleurostoma</taxon>
    </lineage>
</organism>
<gene>
    <name evidence="3" type="ORF">NKR23_g2246</name>
</gene>
<keyword evidence="4" id="KW-1185">Reference proteome</keyword>
<comment type="caution">
    <text evidence="3">The sequence shown here is derived from an EMBL/GenBank/DDBJ whole genome shotgun (WGS) entry which is preliminary data.</text>
</comment>
<feature type="region of interest" description="Disordered" evidence="1">
    <location>
        <begin position="1"/>
        <end position="59"/>
    </location>
</feature>
<feature type="region of interest" description="Disordered" evidence="1">
    <location>
        <begin position="147"/>
        <end position="177"/>
    </location>
</feature>
<name>A0AA38RXZ8_9PEZI</name>
<keyword evidence="2" id="KW-0472">Membrane</keyword>
<evidence type="ECO:0000313" key="3">
    <source>
        <dbReference type="EMBL" id="KAJ9155137.1"/>
    </source>
</evidence>
<feature type="compositionally biased region" description="Basic and acidic residues" evidence="1">
    <location>
        <begin position="1"/>
        <end position="12"/>
    </location>
</feature>
<sequence length="285" mass="30311">MAEQRPTPHEDYSGLQVVETGLEVAEPRQGLSQNRTWEQTSPLPEAIPQHQPQQQQEHDAYKNAPYPAAYTGGYGGSPDAAYSATISPDYGYQGGLPPEPPVLEKNQDRRICGLRRHVFWAVVAIAVFAIVAAIAIGVGVGIATRNNGSHDSSPSPSATTSVNATGTNTLPSPSATATGGLEVQVVCPTDNRTLYDISAPSQSGGNKKFLVLCGRDYSSAQGAVDLFTKNTTTFAECLDDCANQEGCTAVGWGNYYGTNTCWLKSSIGEPNWSSSWYAAVEDESS</sequence>
<evidence type="ECO:0008006" key="5">
    <source>
        <dbReference type="Google" id="ProtNLM"/>
    </source>
</evidence>
<dbReference type="Gene3D" id="3.50.4.10">
    <property type="entry name" value="Hepatocyte Growth Factor"/>
    <property type="match status" value="1"/>
</dbReference>
<evidence type="ECO:0000313" key="4">
    <source>
        <dbReference type="Proteomes" id="UP001174694"/>
    </source>
</evidence>
<evidence type="ECO:0000256" key="2">
    <source>
        <dbReference type="SAM" id="Phobius"/>
    </source>
</evidence>
<keyword evidence="2" id="KW-0812">Transmembrane</keyword>
<evidence type="ECO:0000256" key="1">
    <source>
        <dbReference type="SAM" id="MobiDB-lite"/>
    </source>
</evidence>
<accession>A0AA38RXZ8</accession>
<keyword evidence="2" id="KW-1133">Transmembrane helix</keyword>
<feature type="compositionally biased region" description="Polar residues" evidence="1">
    <location>
        <begin position="30"/>
        <end position="42"/>
    </location>
</feature>
<protein>
    <recommendedName>
        <fullName evidence="5">Apple domain-containing protein</fullName>
    </recommendedName>
</protein>
<dbReference type="EMBL" id="JANBVO010000004">
    <property type="protein sequence ID" value="KAJ9155137.1"/>
    <property type="molecule type" value="Genomic_DNA"/>
</dbReference>